<gene>
    <name evidence="1" type="ORF">DILT_LOCUS1515</name>
</gene>
<organism evidence="1 2">
    <name type="scientific">Dibothriocephalus latus</name>
    <name type="common">Fish tapeworm</name>
    <name type="synonym">Diphyllobothrium latum</name>
    <dbReference type="NCBI Taxonomy" id="60516"/>
    <lineage>
        <taxon>Eukaryota</taxon>
        <taxon>Metazoa</taxon>
        <taxon>Spiralia</taxon>
        <taxon>Lophotrochozoa</taxon>
        <taxon>Platyhelminthes</taxon>
        <taxon>Cestoda</taxon>
        <taxon>Eucestoda</taxon>
        <taxon>Diphyllobothriidea</taxon>
        <taxon>Diphyllobothriidae</taxon>
        <taxon>Dibothriocephalus</taxon>
    </lineage>
</organism>
<evidence type="ECO:0000313" key="2">
    <source>
        <dbReference type="Proteomes" id="UP000281553"/>
    </source>
</evidence>
<reference evidence="1 2" key="1">
    <citation type="submission" date="2018-11" db="EMBL/GenBank/DDBJ databases">
        <authorList>
            <consortium name="Pathogen Informatics"/>
        </authorList>
    </citation>
    <scope>NUCLEOTIDE SEQUENCE [LARGE SCALE GENOMIC DNA]</scope>
</reference>
<protein>
    <submittedName>
        <fullName evidence="1">Uncharacterized protein</fullName>
    </submittedName>
</protein>
<name>A0A3P6QJ72_DIBLA</name>
<accession>A0A3P6QJ72</accession>
<proteinExistence type="predicted"/>
<evidence type="ECO:0000313" key="1">
    <source>
        <dbReference type="EMBL" id="VDK45757.1"/>
    </source>
</evidence>
<dbReference type="AlphaFoldDB" id="A0A3P6QJ72"/>
<dbReference type="Proteomes" id="UP000281553">
    <property type="component" value="Unassembled WGS sequence"/>
</dbReference>
<sequence length="45" mass="5240">MVVSRRSWAWVPSAPSRACSKRSLGHLRTWIFSNSTKHSLLSRWL</sequence>
<dbReference type="EMBL" id="UYRU01010572">
    <property type="protein sequence ID" value="VDK45757.1"/>
    <property type="molecule type" value="Genomic_DNA"/>
</dbReference>
<keyword evidence="2" id="KW-1185">Reference proteome</keyword>